<keyword evidence="3" id="KW-0560">Oxidoreductase</keyword>
<gene>
    <name evidence="7" type="ORF">SAMN05216578_10720</name>
</gene>
<dbReference type="GO" id="GO:0046872">
    <property type="term" value="F:metal ion binding"/>
    <property type="evidence" value="ECO:0007669"/>
    <property type="project" value="InterPro"/>
</dbReference>
<dbReference type="Gene3D" id="3.40.50.1970">
    <property type="match status" value="1"/>
</dbReference>
<dbReference type="InterPro" id="IPR039697">
    <property type="entry name" value="Alcohol_dehydrogenase_Fe"/>
</dbReference>
<evidence type="ECO:0000256" key="2">
    <source>
        <dbReference type="ARBA" id="ARBA00007358"/>
    </source>
</evidence>
<dbReference type="PANTHER" id="PTHR11496">
    <property type="entry name" value="ALCOHOL DEHYDROGENASE"/>
    <property type="match status" value="1"/>
</dbReference>
<evidence type="ECO:0000313" key="7">
    <source>
        <dbReference type="EMBL" id="SFQ84952.1"/>
    </source>
</evidence>
<dbReference type="InterPro" id="IPR001670">
    <property type="entry name" value="ADH_Fe/GldA"/>
</dbReference>
<dbReference type="EMBL" id="FOYD01000007">
    <property type="protein sequence ID" value="SFQ84952.1"/>
    <property type="molecule type" value="Genomic_DNA"/>
</dbReference>
<dbReference type="AlphaFoldDB" id="A0A1I6BVI2"/>
<dbReference type="STRING" id="1002526.SAMN05216578_10720"/>
<accession>A0A1I6BVI2</accession>
<evidence type="ECO:0000256" key="4">
    <source>
        <dbReference type="ARBA" id="ARBA00023027"/>
    </source>
</evidence>
<dbReference type="Pfam" id="PF00465">
    <property type="entry name" value="Fe-ADH"/>
    <property type="match status" value="1"/>
</dbReference>
<comment type="cofactor">
    <cofactor evidence="1">
        <name>Fe cation</name>
        <dbReference type="ChEBI" id="CHEBI:24875"/>
    </cofactor>
</comment>
<dbReference type="CDD" id="cd14861">
    <property type="entry name" value="Fe-ADH-like"/>
    <property type="match status" value="1"/>
</dbReference>
<dbReference type="Proteomes" id="UP000242815">
    <property type="component" value="Unassembled WGS sequence"/>
</dbReference>
<organism evidence="7 8">
    <name type="scientific">Halopseudomonas formosensis</name>
    <dbReference type="NCBI Taxonomy" id="1002526"/>
    <lineage>
        <taxon>Bacteria</taxon>
        <taxon>Pseudomonadati</taxon>
        <taxon>Pseudomonadota</taxon>
        <taxon>Gammaproteobacteria</taxon>
        <taxon>Pseudomonadales</taxon>
        <taxon>Pseudomonadaceae</taxon>
        <taxon>Halopseudomonas</taxon>
    </lineage>
</organism>
<dbReference type="InterPro" id="IPR018211">
    <property type="entry name" value="ADH_Fe_CS"/>
</dbReference>
<feature type="domain" description="Fe-containing alcohol dehydrogenase-like C-terminal" evidence="6">
    <location>
        <begin position="193"/>
        <end position="378"/>
    </location>
</feature>
<dbReference type="Gene3D" id="1.20.1090.10">
    <property type="entry name" value="Dehydroquinate synthase-like - alpha domain"/>
    <property type="match status" value="1"/>
</dbReference>
<feature type="domain" description="Alcohol dehydrogenase iron-type/glycerol dehydrogenase GldA" evidence="5">
    <location>
        <begin position="13"/>
        <end position="182"/>
    </location>
</feature>
<comment type="similarity">
    <text evidence="2">Belongs to the iron-containing alcohol dehydrogenase family.</text>
</comment>
<dbReference type="SUPFAM" id="SSF56796">
    <property type="entry name" value="Dehydroquinate synthase-like"/>
    <property type="match status" value="1"/>
</dbReference>
<dbReference type="RefSeq" id="WP_090539343.1">
    <property type="nucleotide sequence ID" value="NZ_FOYD01000007.1"/>
</dbReference>
<proteinExistence type="inferred from homology"/>
<protein>
    <submittedName>
        <fullName evidence="7">Uncharacterized protein</fullName>
    </submittedName>
</protein>
<dbReference type="InterPro" id="IPR056798">
    <property type="entry name" value="ADH_Fe_C"/>
</dbReference>
<dbReference type="OrthoDB" id="9815791at2"/>
<evidence type="ECO:0000259" key="6">
    <source>
        <dbReference type="Pfam" id="PF25137"/>
    </source>
</evidence>
<evidence type="ECO:0000256" key="3">
    <source>
        <dbReference type="ARBA" id="ARBA00023002"/>
    </source>
</evidence>
<name>A0A1I6BVI2_9GAMM</name>
<dbReference type="Pfam" id="PF25137">
    <property type="entry name" value="ADH_Fe_C"/>
    <property type="match status" value="1"/>
</dbReference>
<evidence type="ECO:0000256" key="1">
    <source>
        <dbReference type="ARBA" id="ARBA00001962"/>
    </source>
</evidence>
<evidence type="ECO:0000313" key="8">
    <source>
        <dbReference type="Proteomes" id="UP000242815"/>
    </source>
</evidence>
<dbReference type="PANTHER" id="PTHR11496:SF102">
    <property type="entry name" value="ALCOHOL DEHYDROGENASE 4"/>
    <property type="match status" value="1"/>
</dbReference>
<keyword evidence="4" id="KW-0520">NAD</keyword>
<evidence type="ECO:0000259" key="5">
    <source>
        <dbReference type="Pfam" id="PF00465"/>
    </source>
</evidence>
<dbReference type="FunFam" id="1.20.1090.10:FF:000001">
    <property type="entry name" value="Aldehyde-alcohol dehydrogenase"/>
    <property type="match status" value="1"/>
</dbReference>
<dbReference type="PROSITE" id="PS00913">
    <property type="entry name" value="ADH_IRON_1"/>
    <property type="match status" value="1"/>
</dbReference>
<reference evidence="7 8" key="1">
    <citation type="submission" date="2016-10" db="EMBL/GenBank/DDBJ databases">
        <authorList>
            <person name="de Groot N.N."/>
        </authorList>
    </citation>
    <scope>NUCLEOTIDE SEQUENCE [LARGE SCALE GENOMIC DNA]</scope>
    <source>
        <strain evidence="7 8">JCM 18415</strain>
    </source>
</reference>
<sequence length="385" mass="41046">MEIASYNNNWSYPTNVRVGAGRLQELGKCCRQLGMQAPLLITDPGLASLPIVEQALQVCRDAGLQVGLFSAVKGNPTGTNVLDGVAALKAGNHDGVIAFGGGSAIDAAKTVALVAHQEISLWEARNPANVDASRMLPVVAVPTTAGTGSEVGNAAVITDEENHTKRIIFHPRMLPATVILDPELTLGLPPKLTAATGMDALAHNLEAFLAPTYHPMAEGIALEGMRLVREYLPRAVRNGQDIDARLQMLVASSMGATAFQRGLGAIHAVSHSVGALYDSHHGLLNAIVMPYVLQMNRPAIEAETARAARYLGLPHTDFNGLLDWVLDLRAELELPHTLAEIGVDDSRADLIGEMSVKDVTSRTNARQLDAGEYRQLFLNALTGKL</sequence>
<dbReference type="GO" id="GO:0004022">
    <property type="term" value="F:alcohol dehydrogenase (NAD+) activity"/>
    <property type="evidence" value="ECO:0007669"/>
    <property type="project" value="TreeGrafter"/>
</dbReference>
<dbReference type="FunFam" id="3.40.50.1970:FF:000003">
    <property type="entry name" value="Alcohol dehydrogenase, iron-containing"/>
    <property type="match status" value="1"/>
</dbReference>